<dbReference type="EMBL" id="AMZH03005827">
    <property type="protein sequence ID" value="RRT65404.1"/>
    <property type="molecule type" value="Genomic_DNA"/>
</dbReference>
<sequence length="178" mass="19659">MSKGEWTSQTRDRQARPANPVEQQINIIVDRSAVGGDSTSARKAYARATVKKRSRRCPDPEIIFQPEGEEYLDHDDTLVITVRIVDAQVKRIMIDTRSAADILYFEAFQKLSLTTQDLTPLTSTLTGFTGDSIAPLGTATLLLTISEEPRTKTLMVVFMVVDLPSAYNAIIVDQPSTG</sequence>
<feature type="region of interest" description="Disordered" evidence="1">
    <location>
        <begin position="1"/>
        <end position="22"/>
    </location>
</feature>
<name>A0A426ZN99_ENSVE</name>
<evidence type="ECO:0000313" key="3">
    <source>
        <dbReference type="Proteomes" id="UP000287651"/>
    </source>
</evidence>
<evidence type="ECO:0008006" key="4">
    <source>
        <dbReference type="Google" id="ProtNLM"/>
    </source>
</evidence>
<protein>
    <recommendedName>
        <fullName evidence="4">Reverse transcriptase domain-containing protein</fullName>
    </recommendedName>
</protein>
<proteinExistence type="predicted"/>
<reference evidence="2 3" key="1">
    <citation type="journal article" date="2014" name="Agronomy (Basel)">
        <title>A Draft Genome Sequence for Ensete ventricosum, the Drought-Tolerant Tree Against Hunger.</title>
        <authorList>
            <person name="Harrison J."/>
            <person name="Moore K.A."/>
            <person name="Paszkiewicz K."/>
            <person name="Jones T."/>
            <person name="Grant M."/>
            <person name="Ambacheew D."/>
            <person name="Muzemil S."/>
            <person name="Studholme D.J."/>
        </authorList>
    </citation>
    <scope>NUCLEOTIDE SEQUENCE [LARGE SCALE GENOMIC DNA]</scope>
</reference>
<comment type="caution">
    <text evidence="2">The sequence shown here is derived from an EMBL/GenBank/DDBJ whole genome shotgun (WGS) entry which is preliminary data.</text>
</comment>
<dbReference type="PANTHER" id="PTHR33240:SF8">
    <property type="entry name" value="OS03G0439900 PROTEIN"/>
    <property type="match status" value="1"/>
</dbReference>
<dbReference type="Proteomes" id="UP000287651">
    <property type="component" value="Unassembled WGS sequence"/>
</dbReference>
<accession>A0A426ZN99</accession>
<dbReference type="AlphaFoldDB" id="A0A426ZN99"/>
<organism evidence="2 3">
    <name type="scientific">Ensete ventricosum</name>
    <name type="common">Abyssinian banana</name>
    <name type="synonym">Musa ensete</name>
    <dbReference type="NCBI Taxonomy" id="4639"/>
    <lineage>
        <taxon>Eukaryota</taxon>
        <taxon>Viridiplantae</taxon>
        <taxon>Streptophyta</taxon>
        <taxon>Embryophyta</taxon>
        <taxon>Tracheophyta</taxon>
        <taxon>Spermatophyta</taxon>
        <taxon>Magnoliopsida</taxon>
        <taxon>Liliopsida</taxon>
        <taxon>Zingiberales</taxon>
        <taxon>Musaceae</taxon>
        <taxon>Ensete</taxon>
    </lineage>
</organism>
<evidence type="ECO:0000256" key="1">
    <source>
        <dbReference type="SAM" id="MobiDB-lite"/>
    </source>
</evidence>
<evidence type="ECO:0000313" key="2">
    <source>
        <dbReference type="EMBL" id="RRT65404.1"/>
    </source>
</evidence>
<dbReference type="PANTHER" id="PTHR33240">
    <property type="entry name" value="OS08G0508500 PROTEIN"/>
    <property type="match status" value="1"/>
</dbReference>
<gene>
    <name evidence="2" type="ORF">B296_00021921</name>
</gene>